<sequence>MISPPAAEAASSGCLHARPALPSGQSSGLSLGIPPVPGGVFERISARLAGEIELGAALCAIAPEIAEVLPFSHVDICLHDTPGWVVSFEAGIETRWSQRRTRVQYSPVRDVLLGRCEAMLSANAMEDPRQTFPGACCEPILNHRLRARINVPLRVMGRVTGTLNFSHGTEGFYGPEHVPLAQALADLLAPWFHALHGAARASQAAQLRARAQEQAEGLRQGALELTQTLEQERQRIGMDLHDQTLADLTRILRELTGDAPLDRDLLAERVTDTIDDLRALIDTAVPTLLDLFGFAHAVRVHLERAVGAGSVEVDVEDDTDGAPDRLGPTARTALFRITQEAINNAARHAGARRILVTVSSEPQDRLRITISDDGIGIGPEVGRRSGLSHLRTRAHLIGADLEIVADAGTRVTVTLPEFPA</sequence>
<evidence type="ECO:0000313" key="7">
    <source>
        <dbReference type="EMBL" id="XCC95821.1"/>
    </source>
</evidence>
<protein>
    <recommendedName>
        <fullName evidence="2">histidine kinase</fullName>
        <ecNumber evidence="2">2.7.13.3</ecNumber>
    </recommendedName>
</protein>
<evidence type="ECO:0000256" key="5">
    <source>
        <dbReference type="ARBA" id="ARBA00023012"/>
    </source>
</evidence>
<evidence type="ECO:0000256" key="3">
    <source>
        <dbReference type="ARBA" id="ARBA00022679"/>
    </source>
</evidence>
<dbReference type="SUPFAM" id="SSF55781">
    <property type="entry name" value="GAF domain-like"/>
    <property type="match status" value="1"/>
</dbReference>
<evidence type="ECO:0000256" key="1">
    <source>
        <dbReference type="ARBA" id="ARBA00000085"/>
    </source>
</evidence>
<dbReference type="GO" id="GO:0004673">
    <property type="term" value="F:protein histidine kinase activity"/>
    <property type="evidence" value="ECO:0007669"/>
    <property type="project" value="UniProtKB-EC"/>
</dbReference>
<dbReference type="PANTHER" id="PTHR24421">
    <property type="entry name" value="NITRATE/NITRITE SENSOR PROTEIN NARX-RELATED"/>
    <property type="match status" value="1"/>
</dbReference>
<comment type="catalytic activity">
    <reaction evidence="1">
        <text>ATP + protein L-histidine = ADP + protein N-phospho-L-histidine.</text>
        <dbReference type="EC" id="2.7.13.3"/>
    </reaction>
</comment>
<evidence type="ECO:0000259" key="6">
    <source>
        <dbReference type="SMART" id="SM00387"/>
    </source>
</evidence>
<organism evidence="7">
    <name type="scientific">Alloyangia sp. H15</name>
    <dbReference type="NCBI Taxonomy" id="3029062"/>
    <lineage>
        <taxon>Bacteria</taxon>
        <taxon>Pseudomonadati</taxon>
        <taxon>Pseudomonadota</taxon>
        <taxon>Alphaproteobacteria</taxon>
        <taxon>Rhodobacterales</taxon>
        <taxon>Roseobacteraceae</taxon>
        <taxon>Alloyangia</taxon>
    </lineage>
</organism>
<dbReference type="EMBL" id="CP123385">
    <property type="protein sequence ID" value="XCC95821.1"/>
    <property type="molecule type" value="Genomic_DNA"/>
</dbReference>
<dbReference type="InterPro" id="IPR050482">
    <property type="entry name" value="Sensor_HK_TwoCompSys"/>
</dbReference>
<dbReference type="GO" id="GO:0005524">
    <property type="term" value="F:ATP binding"/>
    <property type="evidence" value="ECO:0007669"/>
    <property type="project" value="UniProtKB-KW"/>
</dbReference>
<keyword evidence="3" id="KW-0808">Transferase</keyword>
<dbReference type="InterPro" id="IPR036890">
    <property type="entry name" value="HATPase_C_sf"/>
</dbReference>
<dbReference type="EC" id="2.7.13.3" evidence="2"/>
<dbReference type="InterPro" id="IPR003594">
    <property type="entry name" value="HATPase_dom"/>
</dbReference>
<dbReference type="GO" id="GO:0000160">
    <property type="term" value="P:phosphorelay signal transduction system"/>
    <property type="evidence" value="ECO:0007669"/>
    <property type="project" value="UniProtKB-KW"/>
</dbReference>
<dbReference type="Pfam" id="PF02518">
    <property type="entry name" value="HATPase_c"/>
    <property type="match status" value="1"/>
</dbReference>
<accession>A0AAU8AN89</accession>
<dbReference type="Gene3D" id="3.30.450.40">
    <property type="match status" value="1"/>
</dbReference>
<dbReference type="CDD" id="cd16917">
    <property type="entry name" value="HATPase_UhpB-NarQ-NarX-like"/>
    <property type="match status" value="1"/>
</dbReference>
<reference evidence="7" key="1">
    <citation type="submission" date="2023-02" db="EMBL/GenBank/DDBJ databases">
        <title>Description and genomic characterization of Salipiger bruguierae sp. nov., isolated from the sediment of mangrove plant Bruguiera sexangula.</title>
        <authorList>
            <person name="Long M."/>
        </authorList>
    </citation>
    <scope>NUCLEOTIDE SEQUENCE</scope>
    <source>
        <strain evidence="7">H15</strain>
    </source>
</reference>
<dbReference type="PANTHER" id="PTHR24421:SF10">
    <property type="entry name" value="NITRATE_NITRITE SENSOR PROTEIN NARQ"/>
    <property type="match status" value="1"/>
</dbReference>
<dbReference type="Pfam" id="PF01590">
    <property type="entry name" value="GAF"/>
    <property type="match status" value="1"/>
</dbReference>
<keyword evidence="7" id="KW-0067">ATP-binding</keyword>
<proteinExistence type="predicted"/>
<dbReference type="SUPFAM" id="SSF55874">
    <property type="entry name" value="ATPase domain of HSP90 chaperone/DNA topoisomerase II/histidine kinase"/>
    <property type="match status" value="1"/>
</dbReference>
<dbReference type="RefSeq" id="WP_353474688.1">
    <property type="nucleotide sequence ID" value="NZ_CP123385.1"/>
</dbReference>
<name>A0AAU8AN89_9RHOB</name>
<feature type="domain" description="Histidine kinase/HSP90-like ATPase" evidence="6">
    <location>
        <begin position="329"/>
        <end position="419"/>
    </location>
</feature>
<evidence type="ECO:0000256" key="2">
    <source>
        <dbReference type="ARBA" id="ARBA00012438"/>
    </source>
</evidence>
<gene>
    <name evidence="7" type="ORF">PVT71_22325</name>
</gene>
<keyword evidence="5" id="KW-0902">Two-component regulatory system</keyword>
<dbReference type="SMART" id="SM00387">
    <property type="entry name" value="HATPase_c"/>
    <property type="match status" value="1"/>
</dbReference>
<keyword evidence="4" id="KW-0418">Kinase</keyword>
<dbReference type="AlphaFoldDB" id="A0AAU8AN89"/>
<keyword evidence="7" id="KW-0547">Nucleotide-binding</keyword>
<dbReference type="Gene3D" id="3.30.565.10">
    <property type="entry name" value="Histidine kinase-like ATPase, C-terminal domain"/>
    <property type="match status" value="1"/>
</dbReference>
<evidence type="ECO:0000256" key="4">
    <source>
        <dbReference type="ARBA" id="ARBA00022777"/>
    </source>
</evidence>
<dbReference type="InterPro" id="IPR029016">
    <property type="entry name" value="GAF-like_dom_sf"/>
</dbReference>
<dbReference type="InterPro" id="IPR003018">
    <property type="entry name" value="GAF"/>
</dbReference>